<name>A0A7Y3V648_CLOCO</name>
<evidence type="ECO:0000313" key="2">
    <source>
        <dbReference type="EMBL" id="NOH15390.1"/>
    </source>
</evidence>
<dbReference type="Proteomes" id="UP000528432">
    <property type="component" value="Unassembled WGS sequence"/>
</dbReference>
<dbReference type="EMBL" id="JABFIF010000003">
    <property type="protein sequence ID" value="NOH15390.1"/>
    <property type="molecule type" value="Genomic_DNA"/>
</dbReference>
<reference evidence="2 3" key="1">
    <citation type="submission" date="2020-05" db="EMBL/GenBank/DDBJ databases">
        <title>Draft genome sequence of Clostridium cochlearium strain AGROS13 isolated from a sheep dairy farm in New Zealand.</title>
        <authorList>
            <person name="Gupta T.B."/>
            <person name="Jauregui R."/>
            <person name="Risson A.N."/>
            <person name="Brightwell G."/>
            <person name="Maclean P."/>
        </authorList>
    </citation>
    <scope>NUCLEOTIDE SEQUENCE [LARGE SCALE GENOMIC DNA]</scope>
    <source>
        <strain evidence="2 3">AGROS13</strain>
    </source>
</reference>
<proteinExistence type="predicted"/>
<comment type="caution">
    <text evidence="2">The sequence shown here is derived from an EMBL/GenBank/DDBJ whole genome shotgun (WGS) entry which is preliminary data.</text>
</comment>
<dbReference type="RefSeq" id="WP_171302916.1">
    <property type="nucleotide sequence ID" value="NZ_JABFIF010000003.1"/>
</dbReference>
<dbReference type="InterPro" id="IPR014966">
    <property type="entry name" value="FRG-dom"/>
</dbReference>
<gene>
    <name evidence="2" type="ORF">HMJ28_03150</name>
</gene>
<feature type="domain" description="FRG" evidence="1">
    <location>
        <begin position="28"/>
        <end position="141"/>
    </location>
</feature>
<organism evidence="2 3">
    <name type="scientific">Clostridium cochlearium</name>
    <dbReference type="NCBI Taxonomy" id="1494"/>
    <lineage>
        <taxon>Bacteria</taxon>
        <taxon>Bacillati</taxon>
        <taxon>Bacillota</taxon>
        <taxon>Clostridia</taxon>
        <taxon>Eubacteriales</taxon>
        <taxon>Clostridiaceae</taxon>
        <taxon>Clostridium</taxon>
    </lineage>
</organism>
<dbReference type="SMART" id="SM00901">
    <property type="entry name" value="FRG"/>
    <property type="match status" value="1"/>
</dbReference>
<accession>A0A7Y3V648</accession>
<evidence type="ECO:0000313" key="3">
    <source>
        <dbReference type="Proteomes" id="UP000528432"/>
    </source>
</evidence>
<dbReference type="Pfam" id="PF08867">
    <property type="entry name" value="FRG"/>
    <property type="match status" value="1"/>
</dbReference>
<evidence type="ECO:0000259" key="1">
    <source>
        <dbReference type="SMART" id="SM00901"/>
    </source>
</evidence>
<dbReference type="AlphaFoldDB" id="A0A7Y3V648"/>
<sequence length="299" mass="34826">MLYEEDCITEINSLAEYLSFVKNYSEKSKVELWYRGHRTNVWRLKPNLYRNAKRIKGADNEITVLKYNFVNFKDEFYRLKKEVIDKDLFDISKLNDFQIMFIAQHYGLLTPILDWSTDPLVALFFALDEYSYNDVEFPVIYIFKPGFCNANAFISHSDNTSITEPLCIDDLNNHFNKWCDDLNNSPVNHIPIAIFSKIDFSHRICRQSGKFTFHGAVGPLSYSWSDIVIGEKKFVDAIKINPKAVKEIKEYLLVLDINKKSIYRDTIPTPLDNMCAQIKEQGLKAFKNSINEANKVLLQ</sequence>
<protein>
    <submittedName>
        <fullName evidence="2">FRG domain-containing protein</fullName>
    </submittedName>
</protein>